<dbReference type="Proteomes" id="UP001589943">
    <property type="component" value="Unassembled WGS sequence"/>
</dbReference>
<feature type="signal peptide" evidence="1">
    <location>
        <begin position="1"/>
        <end position="19"/>
    </location>
</feature>
<dbReference type="PROSITE" id="PS51257">
    <property type="entry name" value="PROKAR_LIPOPROTEIN"/>
    <property type="match status" value="1"/>
</dbReference>
<dbReference type="RefSeq" id="WP_379481513.1">
    <property type="nucleotide sequence ID" value="NZ_JBHLTL010000006.1"/>
</dbReference>
<name>A0ABV6PJQ5_9SPHN</name>
<accession>A0ABV6PJQ5</accession>
<evidence type="ECO:0008006" key="4">
    <source>
        <dbReference type="Google" id="ProtNLM"/>
    </source>
</evidence>
<sequence>MKKYAALAFFSAAALALSACGKSDSAKEEGQPENVEMPAEEAVGDIDATPVADAAANAADAAPASEAAPQ</sequence>
<comment type="caution">
    <text evidence="2">The sequence shown here is derived from an EMBL/GenBank/DDBJ whole genome shotgun (WGS) entry which is preliminary data.</text>
</comment>
<evidence type="ECO:0000313" key="2">
    <source>
        <dbReference type="EMBL" id="MFC0590061.1"/>
    </source>
</evidence>
<keyword evidence="1" id="KW-0732">Signal</keyword>
<gene>
    <name evidence="2" type="ORF">ACFFF7_11600</name>
</gene>
<organism evidence="2 3">
    <name type="scientific">Novosphingobium aquiterrae</name>
    <dbReference type="NCBI Taxonomy" id="624388"/>
    <lineage>
        <taxon>Bacteria</taxon>
        <taxon>Pseudomonadati</taxon>
        <taxon>Pseudomonadota</taxon>
        <taxon>Alphaproteobacteria</taxon>
        <taxon>Sphingomonadales</taxon>
        <taxon>Sphingomonadaceae</taxon>
        <taxon>Novosphingobium</taxon>
    </lineage>
</organism>
<keyword evidence="3" id="KW-1185">Reference proteome</keyword>
<protein>
    <recommendedName>
        <fullName evidence="4">Lipoprotein</fullName>
    </recommendedName>
</protein>
<evidence type="ECO:0000256" key="1">
    <source>
        <dbReference type="SAM" id="SignalP"/>
    </source>
</evidence>
<evidence type="ECO:0000313" key="3">
    <source>
        <dbReference type="Proteomes" id="UP001589943"/>
    </source>
</evidence>
<reference evidence="2 3" key="1">
    <citation type="submission" date="2024-09" db="EMBL/GenBank/DDBJ databases">
        <authorList>
            <person name="Sun Q."/>
            <person name="Mori K."/>
        </authorList>
    </citation>
    <scope>NUCLEOTIDE SEQUENCE [LARGE SCALE GENOMIC DNA]</scope>
    <source>
        <strain evidence="2 3">NCAIM B.02537</strain>
    </source>
</reference>
<feature type="chain" id="PRO_5045730148" description="Lipoprotein" evidence="1">
    <location>
        <begin position="20"/>
        <end position="70"/>
    </location>
</feature>
<dbReference type="EMBL" id="JBHLTL010000006">
    <property type="protein sequence ID" value="MFC0590061.1"/>
    <property type="molecule type" value="Genomic_DNA"/>
</dbReference>
<proteinExistence type="predicted"/>